<evidence type="ECO:0000313" key="3">
    <source>
        <dbReference type="Proteomes" id="UP001221898"/>
    </source>
</evidence>
<protein>
    <submittedName>
        <fullName evidence="2">Uncharacterized protein</fullName>
    </submittedName>
</protein>
<gene>
    <name evidence="2" type="ORF">AAFF_G00288840</name>
</gene>
<keyword evidence="3" id="KW-1185">Reference proteome</keyword>
<dbReference type="AlphaFoldDB" id="A0AAD7SS46"/>
<proteinExistence type="predicted"/>
<dbReference type="EMBL" id="JAINUG010000040">
    <property type="protein sequence ID" value="KAJ8407208.1"/>
    <property type="molecule type" value="Genomic_DNA"/>
</dbReference>
<feature type="compositionally biased region" description="Basic and acidic residues" evidence="1">
    <location>
        <begin position="64"/>
        <end position="75"/>
    </location>
</feature>
<organism evidence="2 3">
    <name type="scientific">Aldrovandia affinis</name>
    <dbReference type="NCBI Taxonomy" id="143900"/>
    <lineage>
        <taxon>Eukaryota</taxon>
        <taxon>Metazoa</taxon>
        <taxon>Chordata</taxon>
        <taxon>Craniata</taxon>
        <taxon>Vertebrata</taxon>
        <taxon>Euteleostomi</taxon>
        <taxon>Actinopterygii</taxon>
        <taxon>Neopterygii</taxon>
        <taxon>Teleostei</taxon>
        <taxon>Notacanthiformes</taxon>
        <taxon>Halosauridae</taxon>
        <taxon>Aldrovandia</taxon>
    </lineage>
</organism>
<reference evidence="2" key="1">
    <citation type="journal article" date="2023" name="Science">
        <title>Genome structures resolve the early diversification of teleost fishes.</title>
        <authorList>
            <person name="Parey E."/>
            <person name="Louis A."/>
            <person name="Montfort J."/>
            <person name="Bouchez O."/>
            <person name="Roques C."/>
            <person name="Iampietro C."/>
            <person name="Lluch J."/>
            <person name="Castinel A."/>
            <person name="Donnadieu C."/>
            <person name="Desvignes T."/>
            <person name="Floi Bucao C."/>
            <person name="Jouanno E."/>
            <person name="Wen M."/>
            <person name="Mejri S."/>
            <person name="Dirks R."/>
            <person name="Jansen H."/>
            <person name="Henkel C."/>
            <person name="Chen W.J."/>
            <person name="Zahm M."/>
            <person name="Cabau C."/>
            <person name="Klopp C."/>
            <person name="Thompson A.W."/>
            <person name="Robinson-Rechavi M."/>
            <person name="Braasch I."/>
            <person name="Lecointre G."/>
            <person name="Bobe J."/>
            <person name="Postlethwait J.H."/>
            <person name="Berthelot C."/>
            <person name="Roest Crollius H."/>
            <person name="Guiguen Y."/>
        </authorList>
    </citation>
    <scope>NUCLEOTIDE SEQUENCE</scope>
    <source>
        <strain evidence="2">NC1722</strain>
    </source>
</reference>
<comment type="caution">
    <text evidence="2">The sequence shown here is derived from an EMBL/GenBank/DDBJ whole genome shotgun (WGS) entry which is preliminary data.</text>
</comment>
<evidence type="ECO:0000256" key="1">
    <source>
        <dbReference type="SAM" id="MobiDB-lite"/>
    </source>
</evidence>
<dbReference type="Proteomes" id="UP001221898">
    <property type="component" value="Unassembled WGS sequence"/>
</dbReference>
<evidence type="ECO:0000313" key="2">
    <source>
        <dbReference type="EMBL" id="KAJ8407208.1"/>
    </source>
</evidence>
<accession>A0AAD7SS46</accession>
<name>A0AAD7SS46_9TELE</name>
<feature type="region of interest" description="Disordered" evidence="1">
    <location>
        <begin position="53"/>
        <end position="76"/>
    </location>
</feature>
<sequence length="98" mass="10778">MAQWLGRDCVFPLQIQRRFRIAAGGVQSLDVESQTPCSIRWAAAHRASVKTSAAHSVSAAKSSEAGRRKPTEDKPAFALCRAPKRHRDVHKFCGSLGY</sequence>
<feature type="compositionally biased region" description="Low complexity" evidence="1">
    <location>
        <begin position="53"/>
        <end position="63"/>
    </location>
</feature>